<proteinExistence type="predicted"/>
<evidence type="ECO:0000313" key="1">
    <source>
        <dbReference type="EMBL" id="GCE23788.1"/>
    </source>
</evidence>
<organism evidence="1 2">
    <name type="scientific">Dictyobacter kobayashii</name>
    <dbReference type="NCBI Taxonomy" id="2014872"/>
    <lineage>
        <taxon>Bacteria</taxon>
        <taxon>Bacillati</taxon>
        <taxon>Chloroflexota</taxon>
        <taxon>Ktedonobacteria</taxon>
        <taxon>Ktedonobacterales</taxon>
        <taxon>Dictyobacteraceae</taxon>
        <taxon>Dictyobacter</taxon>
    </lineage>
</organism>
<dbReference type="EMBL" id="BIFS01000002">
    <property type="protein sequence ID" value="GCE23788.1"/>
    <property type="molecule type" value="Genomic_DNA"/>
</dbReference>
<comment type="caution">
    <text evidence="1">The sequence shown here is derived from an EMBL/GenBank/DDBJ whole genome shotgun (WGS) entry which is preliminary data.</text>
</comment>
<dbReference type="AlphaFoldDB" id="A0A402AXH1"/>
<evidence type="ECO:0000313" key="2">
    <source>
        <dbReference type="Proteomes" id="UP000287188"/>
    </source>
</evidence>
<keyword evidence="2" id="KW-1185">Reference proteome</keyword>
<name>A0A402AXH1_9CHLR</name>
<sequence length="71" mass="7987">MLVAIRFRYACIDGFNMLATNAHSAFVANILKPFGHVSARTQKQKEKAPEKLPELLLFVDVNLTELSKNLN</sequence>
<dbReference type="Proteomes" id="UP000287188">
    <property type="component" value="Unassembled WGS sequence"/>
</dbReference>
<reference evidence="2" key="1">
    <citation type="submission" date="2018-12" db="EMBL/GenBank/DDBJ databases">
        <title>Tengunoibacter tsumagoiensis gen. nov., sp. nov., Dictyobacter kobayashii sp. nov., D. alpinus sp. nov., and D. joshuensis sp. nov. and description of Dictyobacteraceae fam. nov. within the order Ktedonobacterales isolated from Tengu-no-mugimeshi.</title>
        <authorList>
            <person name="Wang C.M."/>
            <person name="Zheng Y."/>
            <person name="Sakai Y."/>
            <person name="Toyoda A."/>
            <person name="Minakuchi Y."/>
            <person name="Abe K."/>
            <person name="Yokota A."/>
            <person name="Yabe S."/>
        </authorList>
    </citation>
    <scope>NUCLEOTIDE SEQUENCE [LARGE SCALE GENOMIC DNA]</scope>
    <source>
        <strain evidence="2">Uno11</strain>
    </source>
</reference>
<gene>
    <name evidence="1" type="ORF">KDK_75880</name>
</gene>
<protein>
    <submittedName>
        <fullName evidence="1">Uncharacterized protein</fullName>
    </submittedName>
</protein>
<accession>A0A402AXH1</accession>